<name>A0A2R4WV94_9HYPH</name>
<feature type="compositionally biased region" description="Polar residues" evidence="1">
    <location>
        <begin position="18"/>
        <end position="31"/>
    </location>
</feature>
<keyword evidence="3" id="KW-1185">Reference proteome</keyword>
<evidence type="ECO:0000313" key="3">
    <source>
        <dbReference type="Proteomes" id="UP000244755"/>
    </source>
</evidence>
<dbReference type="Proteomes" id="UP000244755">
    <property type="component" value="Chromosome 2"/>
</dbReference>
<proteinExistence type="predicted"/>
<protein>
    <submittedName>
        <fullName evidence="2">Uncharacterized protein</fullName>
    </submittedName>
</protein>
<feature type="region of interest" description="Disordered" evidence="1">
    <location>
        <begin position="1"/>
        <end position="31"/>
    </location>
</feature>
<accession>A0A2R4WV94</accession>
<dbReference type="AlphaFoldDB" id="A0A2R4WV94"/>
<evidence type="ECO:0000313" key="2">
    <source>
        <dbReference type="EMBL" id="AWB25458.1"/>
    </source>
</evidence>
<gene>
    <name evidence="2" type="ORF">DA075_31715</name>
</gene>
<dbReference type="KEGG" id="mee:DA075_31715"/>
<evidence type="ECO:0000256" key="1">
    <source>
        <dbReference type="SAM" id="MobiDB-lite"/>
    </source>
</evidence>
<reference evidence="2 3" key="1">
    <citation type="submission" date="2018-04" db="EMBL/GenBank/DDBJ databases">
        <title>Methylobacterium sp. PR1016A genome.</title>
        <authorList>
            <person name="Park W."/>
        </authorList>
    </citation>
    <scope>NUCLEOTIDE SEQUENCE [LARGE SCALE GENOMIC DNA]</scope>
    <source>
        <strain evidence="2 3">PR1016A</strain>
    </source>
</reference>
<sequence>MVTLKARSWDGAVRTRRSPTPNAAQAPTQGAFTTASITARMQTAGRPACCGRYVVIAPSAMIQAFGFTH</sequence>
<organism evidence="2 3">
    <name type="scientific">Methylobacterium currus</name>
    <dbReference type="NCBI Taxonomy" id="2051553"/>
    <lineage>
        <taxon>Bacteria</taxon>
        <taxon>Pseudomonadati</taxon>
        <taxon>Pseudomonadota</taxon>
        <taxon>Alphaproteobacteria</taxon>
        <taxon>Hyphomicrobiales</taxon>
        <taxon>Methylobacteriaceae</taxon>
        <taxon>Methylobacterium</taxon>
    </lineage>
</organism>
<dbReference type="EMBL" id="CP028844">
    <property type="protein sequence ID" value="AWB25458.1"/>
    <property type="molecule type" value="Genomic_DNA"/>
</dbReference>